<feature type="signal peptide" evidence="2">
    <location>
        <begin position="1"/>
        <end position="22"/>
    </location>
</feature>
<keyword evidence="1" id="KW-0812">Transmembrane</keyword>
<dbReference type="KEGG" id="acan:ACA1_035390"/>
<evidence type="ECO:0000256" key="1">
    <source>
        <dbReference type="SAM" id="Phobius"/>
    </source>
</evidence>
<dbReference type="AlphaFoldDB" id="L8H9M1"/>
<keyword evidence="1" id="KW-1133">Transmembrane helix</keyword>
<dbReference type="GeneID" id="14923137"/>
<reference evidence="3 4" key="1">
    <citation type="journal article" date="2013" name="Genome Biol.">
        <title>Genome of Acanthamoeba castellanii highlights extensive lateral gene transfer and early evolution of tyrosine kinase signaling.</title>
        <authorList>
            <person name="Clarke M."/>
            <person name="Lohan A.J."/>
            <person name="Liu B."/>
            <person name="Lagkouvardos I."/>
            <person name="Roy S."/>
            <person name="Zafar N."/>
            <person name="Bertelli C."/>
            <person name="Schilde C."/>
            <person name="Kianianmomeni A."/>
            <person name="Burglin T.R."/>
            <person name="Frech C."/>
            <person name="Turcotte B."/>
            <person name="Kopec K.O."/>
            <person name="Synnott J.M."/>
            <person name="Choo C."/>
            <person name="Paponov I."/>
            <person name="Finkler A."/>
            <person name="Soon Heng Tan C."/>
            <person name="Hutchins A.P."/>
            <person name="Weinmeier T."/>
            <person name="Rattei T."/>
            <person name="Chu J.S."/>
            <person name="Gimenez G."/>
            <person name="Irimia M."/>
            <person name="Rigden D.J."/>
            <person name="Fitzpatrick D.A."/>
            <person name="Lorenzo-Morales J."/>
            <person name="Bateman A."/>
            <person name="Chiu C.H."/>
            <person name="Tang P."/>
            <person name="Hegemann P."/>
            <person name="Fromm H."/>
            <person name="Raoult D."/>
            <person name="Greub G."/>
            <person name="Miranda-Saavedra D."/>
            <person name="Chen N."/>
            <person name="Nash P."/>
            <person name="Ginger M.L."/>
            <person name="Horn M."/>
            <person name="Schaap P."/>
            <person name="Caler L."/>
            <person name="Loftus B."/>
        </authorList>
    </citation>
    <scope>NUCLEOTIDE SEQUENCE [LARGE SCALE GENOMIC DNA]</scope>
    <source>
        <strain evidence="3 4">Neff</strain>
    </source>
</reference>
<evidence type="ECO:0000313" key="4">
    <source>
        <dbReference type="Proteomes" id="UP000011083"/>
    </source>
</evidence>
<name>L8H9M1_ACACF</name>
<keyword evidence="1" id="KW-0472">Membrane</keyword>
<organism evidence="3 4">
    <name type="scientific">Acanthamoeba castellanii (strain ATCC 30010 / Neff)</name>
    <dbReference type="NCBI Taxonomy" id="1257118"/>
    <lineage>
        <taxon>Eukaryota</taxon>
        <taxon>Amoebozoa</taxon>
        <taxon>Discosea</taxon>
        <taxon>Longamoebia</taxon>
        <taxon>Centramoebida</taxon>
        <taxon>Acanthamoebidae</taxon>
        <taxon>Acanthamoeba</taxon>
    </lineage>
</organism>
<feature type="transmembrane region" description="Helical" evidence="1">
    <location>
        <begin position="359"/>
        <end position="385"/>
    </location>
</feature>
<proteinExistence type="predicted"/>
<protein>
    <submittedName>
        <fullName evidence="3">Uncharacterized protein</fullName>
    </submittedName>
</protein>
<dbReference type="Proteomes" id="UP000011083">
    <property type="component" value="Unassembled WGS sequence"/>
</dbReference>
<evidence type="ECO:0000313" key="3">
    <source>
        <dbReference type="EMBL" id="ELR22209.1"/>
    </source>
</evidence>
<sequence length="423" mass="44059">MASRWLPVVIFLFAALPLAARAGVTGWTAYAGVGTFQPGSKYYVNLQGNGSDVTVFWSGNATAGGFPEVTTTVRACLESNNTCVERTRTSGGDAPWTWTLAGLIPVVRGLANVTVVVSAANNQTVTGGSDWTSVWADLGRNDVVAHLSYDAAGGGFHVAVEAVPLNYTCQWTADIVDPNTNKPSTLELRAPLTIGSSVQYPDPQCVVPEFDTRLPAGTAFTMALLFGEDDVVVPPPAVPVVGRTGARATGLTLPADLCSGQNVSVEGFFYFGPNETATYACSFGRSTSAWRAPVSATLVVCPLPGFADTVTHVTVWQSRGPATSTVGGFNKTFTFTQTCGGGGGGGGGGKGDDDDAWPYWAWILVGLGAVAGLTTVMGLAALAYVQLCRGRGGGGEYEHMAYTDNPIHYGGSELPIDRKTFSA</sequence>
<feature type="chain" id="PRO_5003991032" evidence="2">
    <location>
        <begin position="23"/>
        <end position="423"/>
    </location>
</feature>
<dbReference type="RefSeq" id="XP_004348723.1">
    <property type="nucleotide sequence ID" value="XM_004348673.1"/>
</dbReference>
<evidence type="ECO:0000256" key="2">
    <source>
        <dbReference type="SAM" id="SignalP"/>
    </source>
</evidence>
<accession>L8H9M1</accession>
<keyword evidence="4" id="KW-1185">Reference proteome</keyword>
<gene>
    <name evidence="3" type="ORF">ACA1_035390</name>
</gene>
<dbReference type="VEuPathDB" id="AmoebaDB:ACA1_035390"/>
<keyword evidence="2" id="KW-0732">Signal</keyword>
<dbReference type="EMBL" id="KB007886">
    <property type="protein sequence ID" value="ELR22209.1"/>
    <property type="molecule type" value="Genomic_DNA"/>
</dbReference>